<sequence length="110" mass="11777">MTITGILNTARTLKQGATMHIAKDAPEYLEAISYVGISEDDLDKAGLVEGDNVKIVSPYGEAVVEVKKMDVQSASFFMPLSYIANRLVSAETHGTGVPGFKNTEVTITKA</sequence>
<dbReference type="GO" id="GO:0016491">
    <property type="term" value="F:oxidoreductase activity"/>
    <property type="evidence" value="ECO:0007669"/>
    <property type="project" value="InterPro"/>
</dbReference>
<dbReference type="AlphaFoldDB" id="A0A3B1C8D6"/>
<dbReference type="GO" id="GO:0043546">
    <property type="term" value="F:molybdopterin cofactor binding"/>
    <property type="evidence" value="ECO:0007669"/>
    <property type="project" value="InterPro"/>
</dbReference>
<dbReference type="InterPro" id="IPR009010">
    <property type="entry name" value="Asp_de-COase-like_dom_sf"/>
</dbReference>
<protein>
    <recommendedName>
        <fullName evidence="1">Molybdopterin dinucleotide-binding domain-containing protein</fullName>
    </recommendedName>
</protein>
<dbReference type="InterPro" id="IPR006657">
    <property type="entry name" value="MoPterin_dinucl-bd_dom"/>
</dbReference>
<organism evidence="2">
    <name type="scientific">hydrothermal vent metagenome</name>
    <dbReference type="NCBI Taxonomy" id="652676"/>
    <lineage>
        <taxon>unclassified sequences</taxon>
        <taxon>metagenomes</taxon>
        <taxon>ecological metagenomes</taxon>
    </lineage>
</organism>
<accession>A0A3B1C8D6</accession>
<feature type="domain" description="Molybdopterin dinucleotide-binding" evidence="1">
    <location>
        <begin position="6"/>
        <end position="103"/>
    </location>
</feature>
<dbReference type="EMBL" id="UOGA01000146">
    <property type="protein sequence ID" value="VAX19150.1"/>
    <property type="molecule type" value="Genomic_DNA"/>
</dbReference>
<dbReference type="Pfam" id="PF01568">
    <property type="entry name" value="Molydop_binding"/>
    <property type="match status" value="1"/>
</dbReference>
<dbReference type="Gene3D" id="2.40.40.20">
    <property type="match status" value="1"/>
</dbReference>
<gene>
    <name evidence="2" type="ORF">MNBD_NITROSPINAE04-344</name>
</gene>
<dbReference type="SUPFAM" id="SSF50692">
    <property type="entry name" value="ADC-like"/>
    <property type="match status" value="1"/>
</dbReference>
<proteinExistence type="predicted"/>
<reference evidence="2" key="1">
    <citation type="submission" date="2018-06" db="EMBL/GenBank/DDBJ databases">
        <authorList>
            <person name="Zhirakovskaya E."/>
        </authorList>
    </citation>
    <scope>NUCLEOTIDE SEQUENCE</scope>
</reference>
<name>A0A3B1C8D6_9ZZZZ</name>
<evidence type="ECO:0000259" key="1">
    <source>
        <dbReference type="Pfam" id="PF01568"/>
    </source>
</evidence>
<evidence type="ECO:0000313" key="2">
    <source>
        <dbReference type="EMBL" id="VAX19150.1"/>
    </source>
</evidence>